<dbReference type="AlphaFoldDB" id="A0A8T0IWG8"/>
<dbReference type="InterPro" id="IPR005990">
    <property type="entry name" value="IMP_DH"/>
</dbReference>
<sequence length="92" mass="10048">MAADGYENGDYEVMRDGFTAGALFKQGLSYTYDDLIFHPGYIDFAVDDVDVSTALTRNIKLRTPCVSSPMDTVTEEAMAVAMAEWGFCGVAM</sequence>
<proteinExistence type="inferred from homology"/>
<evidence type="ECO:0000313" key="4">
    <source>
        <dbReference type="Proteomes" id="UP000822688"/>
    </source>
</evidence>
<protein>
    <recommendedName>
        <fullName evidence="2">IMP dehydrogenase/GMP reductase domain-containing protein</fullName>
    </recommendedName>
</protein>
<dbReference type="Proteomes" id="UP000822688">
    <property type="component" value="Chromosome 2"/>
</dbReference>
<accession>A0A8T0IWG8</accession>
<dbReference type="GO" id="GO:0005737">
    <property type="term" value="C:cytoplasm"/>
    <property type="evidence" value="ECO:0007669"/>
    <property type="project" value="TreeGrafter"/>
</dbReference>
<dbReference type="EMBL" id="CM026422">
    <property type="protein sequence ID" value="KAG0587505.1"/>
    <property type="molecule type" value="Genomic_DNA"/>
</dbReference>
<dbReference type="InterPro" id="IPR013785">
    <property type="entry name" value="Aldolase_TIM"/>
</dbReference>
<dbReference type="PANTHER" id="PTHR11911:SF111">
    <property type="entry name" value="INOSINE-5'-MONOPHOSPHATE DEHYDROGENASE"/>
    <property type="match status" value="1"/>
</dbReference>
<dbReference type="PANTHER" id="PTHR11911">
    <property type="entry name" value="INOSINE-5-MONOPHOSPHATE DEHYDROGENASE RELATED"/>
    <property type="match status" value="1"/>
</dbReference>
<evidence type="ECO:0000259" key="2">
    <source>
        <dbReference type="Pfam" id="PF00478"/>
    </source>
</evidence>
<keyword evidence="4" id="KW-1185">Reference proteome</keyword>
<dbReference type="Pfam" id="PF00478">
    <property type="entry name" value="IMPDH"/>
    <property type="match status" value="1"/>
</dbReference>
<reference evidence="3" key="1">
    <citation type="submission" date="2020-06" db="EMBL/GenBank/DDBJ databases">
        <title>WGS assembly of Ceratodon purpureus strain R40.</title>
        <authorList>
            <person name="Carey S.B."/>
            <person name="Jenkins J."/>
            <person name="Shu S."/>
            <person name="Lovell J.T."/>
            <person name="Sreedasyam A."/>
            <person name="Maumus F."/>
            <person name="Tiley G.P."/>
            <person name="Fernandez-Pozo N."/>
            <person name="Barry K."/>
            <person name="Chen C."/>
            <person name="Wang M."/>
            <person name="Lipzen A."/>
            <person name="Daum C."/>
            <person name="Saski C.A."/>
            <person name="Payton A.C."/>
            <person name="Mcbreen J.C."/>
            <person name="Conrad R.E."/>
            <person name="Kollar L.M."/>
            <person name="Olsson S."/>
            <person name="Huttunen S."/>
            <person name="Landis J.B."/>
            <person name="Wickett N.J."/>
            <person name="Johnson M.G."/>
            <person name="Rensing S.A."/>
            <person name="Grimwood J."/>
            <person name="Schmutz J."/>
            <person name="Mcdaniel S.F."/>
        </authorList>
    </citation>
    <scope>NUCLEOTIDE SEQUENCE</scope>
    <source>
        <strain evidence="3">R40</strain>
    </source>
</reference>
<organism evidence="3 4">
    <name type="scientific">Ceratodon purpureus</name>
    <name type="common">Fire moss</name>
    <name type="synonym">Dicranum purpureum</name>
    <dbReference type="NCBI Taxonomy" id="3225"/>
    <lineage>
        <taxon>Eukaryota</taxon>
        <taxon>Viridiplantae</taxon>
        <taxon>Streptophyta</taxon>
        <taxon>Embryophyta</taxon>
        <taxon>Bryophyta</taxon>
        <taxon>Bryophytina</taxon>
        <taxon>Bryopsida</taxon>
        <taxon>Dicranidae</taxon>
        <taxon>Pseudoditrichales</taxon>
        <taxon>Ditrichaceae</taxon>
        <taxon>Ceratodon</taxon>
    </lineage>
</organism>
<feature type="domain" description="IMP dehydrogenase/GMP reductase" evidence="2">
    <location>
        <begin position="30"/>
        <end position="90"/>
    </location>
</feature>
<comment type="similarity">
    <text evidence="1">Belongs to the IMPDH/GMPR family.</text>
</comment>
<dbReference type="InterPro" id="IPR001093">
    <property type="entry name" value="IMP_DH_GMPRt"/>
</dbReference>
<dbReference type="GO" id="GO:0006183">
    <property type="term" value="P:GTP biosynthetic process"/>
    <property type="evidence" value="ECO:0007669"/>
    <property type="project" value="TreeGrafter"/>
</dbReference>
<name>A0A8T0IWG8_CERPU</name>
<dbReference type="Gene3D" id="3.20.20.70">
    <property type="entry name" value="Aldolase class I"/>
    <property type="match status" value="1"/>
</dbReference>
<gene>
    <name evidence="3" type="ORF">KC19_2G169500</name>
</gene>
<dbReference type="SUPFAM" id="SSF51412">
    <property type="entry name" value="Inosine monophosphate dehydrogenase (IMPDH)"/>
    <property type="match status" value="1"/>
</dbReference>
<evidence type="ECO:0000313" key="3">
    <source>
        <dbReference type="EMBL" id="KAG0587505.1"/>
    </source>
</evidence>
<evidence type="ECO:0000256" key="1">
    <source>
        <dbReference type="ARBA" id="ARBA00005502"/>
    </source>
</evidence>
<comment type="caution">
    <text evidence="3">The sequence shown here is derived from an EMBL/GenBank/DDBJ whole genome shotgun (WGS) entry which is preliminary data.</text>
</comment>
<dbReference type="GO" id="GO:0003938">
    <property type="term" value="F:IMP dehydrogenase activity"/>
    <property type="evidence" value="ECO:0007669"/>
    <property type="project" value="InterPro"/>
</dbReference>